<dbReference type="AlphaFoldDB" id="A0A0A9GHW3"/>
<sequence length="49" mass="5492">MTIRRPLRLSETDPTFLPNSKLQRRMTAASSVACCIGMKRSNGRPSVRT</sequence>
<reference evidence="1" key="1">
    <citation type="submission" date="2014-09" db="EMBL/GenBank/DDBJ databases">
        <authorList>
            <person name="Magalhaes I.L.F."/>
            <person name="Oliveira U."/>
            <person name="Santos F.R."/>
            <person name="Vidigal T.H.D.A."/>
            <person name="Brescovit A.D."/>
            <person name="Santos A.J."/>
        </authorList>
    </citation>
    <scope>NUCLEOTIDE SEQUENCE</scope>
    <source>
        <tissue evidence="1">Shoot tissue taken approximately 20 cm above the soil surface</tissue>
    </source>
</reference>
<name>A0A0A9GHW3_ARUDO</name>
<evidence type="ECO:0000313" key="1">
    <source>
        <dbReference type="EMBL" id="JAE24685.1"/>
    </source>
</evidence>
<dbReference type="EMBL" id="GBRH01173211">
    <property type="protein sequence ID" value="JAE24685.1"/>
    <property type="molecule type" value="Transcribed_RNA"/>
</dbReference>
<reference evidence="1" key="2">
    <citation type="journal article" date="2015" name="Data Brief">
        <title>Shoot transcriptome of the giant reed, Arundo donax.</title>
        <authorList>
            <person name="Barrero R.A."/>
            <person name="Guerrero F.D."/>
            <person name="Moolhuijzen P."/>
            <person name="Goolsby J.A."/>
            <person name="Tidwell J."/>
            <person name="Bellgard S.E."/>
            <person name="Bellgard M.I."/>
        </authorList>
    </citation>
    <scope>NUCLEOTIDE SEQUENCE</scope>
    <source>
        <tissue evidence="1">Shoot tissue taken approximately 20 cm above the soil surface</tissue>
    </source>
</reference>
<organism evidence="1">
    <name type="scientific">Arundo donax</name>
    <name type="common">Giant reed</name>
    <name type="synonym">Donax arundinaceus</name>
    <dbReference type="NCBI Taxonomy" id="35708"/>
    <lineage>
        <taxon>Eukaryota</taxon>
        <taxon>Viridiplantae</taxon>
        <taxon>Streptophyta</taxon>
        <taxon>Embryophyta</taxon>
        <taxon>Tracheophyta</taxon>
        <taxon>Spermatophyta</taxon>
        <taxon>Magnoliopsida</taxon>
        <taxon>Liliopsida</taxon>
        <taxon>Poales</taxon>
        <taxon>Poaceae</taxon>
        <taxon>PACMAD clade</taxon>
        <taxon>Arundinoideae</taxon>
        <taxon>Arundineae</taxon>
        <taxon>Arundo</taxon>
    </lineage>
</organism>
<proteinExistence type="predicted"/>
<accession>A0A0A9GHW3</accession>
<protein>
    <submittedName>
        <fullName evidence="1">Uncharacterized protein</fullName>
    </submittedName>
</protein>